<evidence type="ECO:0000313" key="3">
    <source>
        <dbReference type="Proteomes" id="UP000300142"/>
    </source>
</evidence>
<gene>
    <name evidence="2" type="ORF">SR1949_32760</name>
</gene>
<dbReference type="EMBL" id="BJCE01000120">
    <property type="protein sequence ID" value="GCL38162.1"/>
    <property type="molecule type" value="Genomic_DNA"/>
</dbReference>
<reference evidence="3" key="1">
    <citation type="submission" date="2019-02" db="EMBL/GenBank/DDBJ databases">
        <title>Draft genome sequence of Sphaerospermopsis reniformis NIES-1949.</title>
        <authorList>
            <person name="Yamaguchi H."/>
            <person name="Suzuki S."/>
            <person name="Kawachi M."/>
        </authorList>
    </citation>
    <scope>NUCLEOTIDE SEQUENCE [LARGE SCALE GENOMIC DNA]</scope>
    <source>
        <strain evidence="3">NIES-1949</strain>
    </source>
</reference>
<comment type="caution">
    <text evidence="2">The sequence shown here is derived from an EMBL/GenBank/DDBJ whole genome shotgun (WGS) entry which is preliminary data.</text>
</comment>
<sequence length="85" mass="9739">MSAYSNHSPFDPSMLVHFRERIDMNLVNRLNQEIVKKVLESQEEVEVKTKKSGEEDSKNEVKNRGKLILDASCAPEDISYPTDTK</sequence>
<feature type="compositionally biased region" description="Basic and acidic residues" evidence="1">
    <location>
        <begin position="43"/>
        <end position="63"/>
    </location>
</feature>
<protein>
    <submittedName>
        <fullName evidence="2">Uncharacterized protein</fullName>
    </submittedName>
</protein>
<name>A0A480A119_9CYAN</name>
<dbReference type="AlphaFoldDB" id="A0A480A119"/>
<keyword evidence="3" id="KW-1185">Reference proteome</keyword>
<evidence type="ECO:0000313" key="2">
    <source>
        <dbReference type="EMBL" id="GCL38162.1"/>
    </source>
</evidence>
<organism evidence="2 3">
    <name type="scientific">Sphaerospermopsis reniformis</name>
    <dbReference type="NCBI Taxonomy" id="531300"/>
    <lineage>
        <taxon>Bacteria</taxon>
        <taxon>Bacillati</taxon>
        <taxon>Cyanobacteriota</taxon>
        <taxon>Cyanophyceae</taxon>
        <taxon>Nostocales</taxon>
        <taxon>Aphanizomenonaceae</taxon>
        <taxon>Sphaerospermopsis</taxon>
    </lineage>
</organism>
<evidence type="ECO:0000256" key="1">
    <source>
        <dbReference type="SAM" id="MobiDB-lite"/>
    </source>
</evidence>
<feature type="region of interest" description="Disordered" evidence="1">
    <location>
        <begin position="43"/>
        <end position="65"/>
    </location>
</feature>
<proteinExistence type="predicted"/>
<dbReference type="Proteomes" id="UP000300142">
    <property type="component" value="Unassembled WGS sequence"/>
</dbReference>
<accession>A0A480A119</accession>